<dbReference type="AlphaFoldDB" id="A0A2H1WFH9"/>
<gene>
    <name evidence="2" type="ORF">SFRICE_016065</name>
</gene>
<organism evidence="2">
    <name type="scientific">Spodoptera frugiperda</name>
    <name type="common">Fall armyworm</name>
    <dbReference type="NCBI Taxonomy" id="7108"/>
    <lineage>
        <taxon>Eukaryota</taxon>
        <taxon>Metazoa</taxon>
        <taxon>Ecdysozoa</taxon>
        <taxon>Arthropoda</taxon>
        <taxon>Hexapoda</taxon>
        <taxon>Insecta</taxon>
        <taxon>Pterygota</taxon>
        <taxon>Neoptera</taxon>
        <taxon>Endopterygota</taxon>
        <taxon>Lepidoptera</taxon>
        <taxon>Glossata</taxon>
        <taxon>Ditrysia</taxon>
        <taxon>Noctuoidea</taxon>
        <taxon>Noctuidae</taxon>
        <taxon>Amphipyrinae</taxon>
        <taxon>Spodoptera</taxon>
    </lineage>
</organism>
<protein>
    <submittedName>
        <fullName evidence="2">SFRICE_016065</fullName>
    </submittedName>
</protein>
<reference evidence="2" key="1">
    <citation type="submission" date="2016-07" db="EMBL/GenBank/DDBJ databases">
        <authorList>
            <person name="Bretaudeau A."/>
        </authorList>
    </citation>
    <scope>NUCLEOTIDE SEQUENCE</scope>
    <source>
        <strain evidence="2">Rice</strain>
        <tissue evidence="2">Whole body</tissue>
    </source>
</reference>
<sequence>MGRRQAAPLMSVEATSGGSPDGRRSAGARTECSGARGAGGGRCCRGDVVLPPGARQSAARLRHECCSSAATHTSPHAGMYIARDFHNFFRFH</sequence>
<dbReference type="EMBL" id="ODYU01008337">
    <property type="protein sequence ID" value="SOQ51839.1"/>
    <property type="molecule type" value="Genomic_DNA"/>
</dbReference>
<accession>A0A2H1WFH9</accession>
<proteinExistence type="predicted"/>
<name>A0A2H1WFH9_SPOFR</name>
<feature type="region of interest" description="Disordered" evidence="1">
    <location>
        <begin position="1"/>
        <end position="41"/>
    </location>
</feature>
<evidence type="ECO:0000256" key="1">
    <source>
        <dbReference type="SAM" id="MobiDB-lite"/>
    </source>
</evidence>
<evidence type="ECO:0000313" key="2">
    <source>
        <dbReference type="EMBL" id="SOQ51839.1"/>
    </source>
</evidence>